<gene>
    <name evidence="1" type="ORF">Pcatena_12860</name>
</gene>
<dbReference type="InterPro" id="IPR010843">
    <property type="entry name" value="Uncharacterised_AroM"/>
</dbReference>
<dbReference type="Proteomes" id="UP000273154">
    <property type="component" value="Chromosome"/>
</dbReference>
<proteinExistence type="predicted"/>
<dbReference type="KEGG" id="pcat:Pcatena_12860"/>
<dbReference type="OrthoDB" id="9798683at2"/>
<evidence type="ECO:0000313" key="1">
    <source>
        <dbReference type="EMBL" id="BBH50699.1"/>
    </source>
</evidence>
<evidence type="ECO:0000313" key="2">
    <source>
        <dbReference type="Proteomes" id="UP000273154"/>
    </source>
</evidence>
<evidence type="ECO:0008006" key="3">
    <source>
        <dbReference type="Google" id="ProtNLM"/>
    </source>
</evidence>
<organism evidence="1 2">
    <name type="scientific">Parolsenella catena</name>
    <dbReference type="NCBI Taxonomy" id="2003188"/>
    <lineage>
        <taxon>Bacteria</taxon>
        <taxon>Bacillati</taxon>
        <taxon>Actinomycetota</taxon>
        <taxon>Coriobacteriia</taxon>
        <taxon>Coriobacteriales</taxon>
        <taxon>Atopobiaceae</taxon>
        <taxon>Parolsenella</taxon>
    </lineage>
</organism>
<dbReference type="EMBL" id="AP019367">
    <property type="protein sequence ID" value="BBH50699.1"/>
    <property type="molecule type" value="Genomic_DNA"/>
</dbReference>
<keyword evidence="2" id="KW-1185">Reference proteome</keyword>
<sequence length="226" mass="24238">MSQHTKIAGITVGQSPRTDMTCDLIPKLALNLELVEYGALDGLTLADIERDLAPEPGEEVLVSRMRDGQQATFSGDKVVALVQAKVDEAERDGCRAVIVLCTGSFPELRHNVPLVFPQPLLHSCARALAGGRRIAVMVPEPSQAEQARERWSASGVDIDVVSASPYKGIDGVMAAARTLRGHDDAFLCLDCMGFTVAMRDAARRESGLDVLLPRTLVASVVSELMG</sequence>
<dbReference type="Pfam" id="PF07302">
    <property type="entry name" value="AroM"/>
    <property type="match status" value="1"/>
</dbReference>
<dbReference type="RefSeq" id="WP_126422723.1">
    <property type="nucleotide sequence ID" value="NZ_AP019367.1"/>
</dbReference>
<reference evidence="2" key="1">
    <citation type="submission" date="2018-11" db="EMBL/GenBank/DDBJ databases">
        <title>Comparative genomics of Parolsenella catena and Libanicoccus massiliensis: Reclassification of Libanicoccus massiliensis as Parolsenella massiliensis comb. nov.</title>
        <authorList>
            <person name="Sakamoto M."/>
            <person name="Ikeyama N."/>
            <person name="Murakami T."/>
            <person name="Mori H."/>
            <person name="Yuki M."/>
            <person name="Ohkuma M."/>
        </authorList>
    </citation>
    <scope>NUCLEOTIDE SEQUENCE [LARGE SCALE GENOMIC DNA]</scope>
    <source>
        <strain evidence="2">JCM 31932</strain>
    </source>
</reference>
<dbReference type="GeneID" id="88849422"/>
<dbReference type="AlphaFoldDB" id="A0A3G9K8S0"/>
<name>A0A3G9K8S0_9ACTN</name>
<accession>A0A3G9K8S0</accession>
<protein>
    <recommendedName>
        <fullName evidence="3">AroM family protein</fullName>
    </recommendedName>
</protein>